<sequence>MEYPTVEQMIDEAPDVVSRGTLGNLKQSYNLAKYRAASCSLGKMTDNLLFVGQGIDDIIDEMAYAFGKGRIESSDYDAYIKKIESFQWGTVPAMIKEALSHKCGCKIEITQG</sequence>
<evidence type="ECO:0000313" key="1">
    <source>
        <dbReference type="EMBL" id="QJB00484.1"/>
    </source>
</evidence>
<dbReference type="AlphaFoldDB" id="A0A6M3M029"/>
<organism evidence="1">
    <name type="scientific">viral metagenome</name>
    <dbReference type="NCBI Taxonomy" id="1070528"/>
    <lineage>
        <taxon>unclassified sequences</taxon>
        <taxon>metagenomes</taxon>
        <taxon>organismal metagenomes</taxon>
    </lineage>
</organism>
<name>A0A6M3M029_9ZZZZ</name>
<protein>
    <submittedName>
        <fullName evidence="1">Uncharacterized protein</fullName>
    </submittedName>
</protein>
<proteinExistence type="predicted"/>
<accession>A0A6M3M029</accession>
<dbReference type="EMBL" id="MT143694">
    <property type="protein sequence ID" value="QJB00484.1"/>
    <property type="molecule type" value="Genomic_DNA"/>
</dbReference>
<gene>
    <name evidence="1" type="ORF">MM171A00439_0036</name>
</gene>
<reference evidence="1" key="1">
    <citation type="submission" date="2020-03" db="EMBL/GenBank/DDBJ databases">
        <title>The deep terrestrial virosphere.</title>
        <authorList>
            <person name="Holmfeldt K."/>
            <person name="Nilsson E."/>
            <person name="Simone D."/>
            <person name="Lopez-Fernandez M."/>
            <person name="Wu X."/>
            <person name="de Brujin I."/>
            <person name="Lundin D."/>
            <person name="Andersson A."/>
            <person name="Bertilsson S."/>
            <person name="Dopson M."/>
        </authorList>
    </citation>
    <scope>NUCLEOTIDE SEQUENCE</scope>
    <source>
        <strain evidence="1">MM171A00439</strain>
    </source>
</reference>